<dbReference type="OrthoDB" id="9815258at2"/>
<dbReference type="Proteomes" id="UP000199004">
    <property type="component" value="Unassembled WGS sequence"/>
</dbReference>
<dbReference type="PANTHER" id="PTHR47737:SF1">
    <property type="entry name" value="GLYCINE BETAINE_PROLINE BETAINE TRANSPORT SYSTEM PERMEASE PROTEIN PROW"/>
    <property type="match status" value="1"/>
</dbReference>
<feature type="transmembrane region" description="Helical" evidence="7">
    <location>
        <begin position="587"/>
        <end position="613"/>
    </location>
</feature>
<feature type="transmembrane region" description="Helical" evidence="7">
    <location>
        <begin position="465"/>
        <end position="489"/>
    </location>
</feature>
<dbReference type="PROSITE" id="PS50928">
    <property type="entry name" value="ABC_TM1"/>
    <property type="match status" value="2"/>
</dbReference>
<accession>A0A1H0KJ36</accession>
<feature type="transmembrane region" description="Helical" evidence="7">
    <location>
        <begin position="145"/>
        <end position="168"/>
    </location>
</feature>
<dbReference type="Pfam" id="PF00528">
    <property type="entry name" value="BPD_transp_1"/>
    <property type="match status" value="2"/>
</dbReference>
<keyword evidence="3" id="KW-1003">Cell membrane</keyword>
<feature type="domain" description="ABC transmembrane type-1" evidence="8">
    <location>
        <begin position="461"/>
        <end position="641"/>
    </location>
</feature>
<evidence type="ECO:0000313" key="9">
    <source>
        <dbReference type="EMBL" id="SDO55770.1"/>
    </source>
</evidence>
<gene>
    <name evidence="9" type="ORF">SAMN05192576_0045</name>
</gene>
<feature type="transmembrane region" description="Helical" evidence="7">
    <location>
        <begin position="509"/>
        <end position="535"/>
    </location>
</feature>
<comment type="similarity">
    <text evidence="7">Belongs to the binding-protein-dependent transport system permease family.</text>
</comment>
<evidence type="ECO:0000256" key="5">
    <source>
        <dbReference type="ARBA" id="ARBA00022989"/>
    </source>
</evidence>
<name>A0A1H0KJ36_9ACTN</name>
<dbReference type="GO" id="GO:0015871">
    <property type="term" value="P:choline transport"/>
    <property type="evidence" value="ECO:0007669"/>
    <property type="project" value="TreeGrafter"/>
</dbReference>
<proteinExistence type="inferred from homology"/>
<keyword evidence="6 7" id="KW-0472">Membrane</keyword>
<dbReference type="GO" id="GO:0015226">
    <property type="term" value="F:carnitine transmembrane transporter activity"/>
    <property type="evidence" value="ECO:0007669"/>
    <property type="project" value="TreeGrafter"/>
</dbReference>
<dbReference type="GO" id="GO:0031460">
    <property type="term" value="P:glycine betaine transport"/>
    <property type="evidence" value="ECO:0007669"/>
    <property type="project" value="TreeGrafter"/>
</dbReference>
<dbReference type="FunFam" id="1.10.3720.10:FF:000001">
    <property type="entry name" value="Glycine betaine ABC transporter, permease"/>
    <property type="match status" value="1"/>
</dbReference>
<feature type="transmembrane region" description="Helical" evidence="7">
    <location>
        <begin position="619"/>
        <end position="637"/>
    </location>
</feature>
<evidence type="ECO:0000256" key="3">
    <source>
        <dbReference type="ARBA" id="ARBA00022475"/>
    </source>
</evidence>
<dbReference type="EMBL" id="FNIC01000010">
    <property type="protein sequence ID" value="SDO55770.1"/>
    <property type="molecule type" value="Genomic_DNA"/>
</dbReference>
<keyword evidence="2 7" id="KW-0813">Transport</keyword>
<dbReference type="CDD" id="cd06261">
    <property type="entry name" value="TM_PBP2"/>
    <property type="match status" value="2"/>
</dbReference>
<evidence type="ECO:0000256" key="6">
    <source>
        <dbReference type="ARBA" id="ARBA00023136"/>
    </source>
</evidence>
<dbReference type="InterPro" id="IPR035906">
    <property type="entry name" value="MetI-like_sf"/>
</dbReference>
<evidence type="ECO:0000256" key="7">
    <source>
        <dbReference type="RuleBase" id="RU363032"/>
    </source>
</evidence>
<feature type="transmembrane region" description="Helical" evidence="7">
    <location>
        <begin position="344"/>
        <end position="364"/>
    </location>
</feature>
<organism evidence="9 10">
    <name type="scientific">Nocardioides szechwanensis</name>
    <dbReference type="NCBI Taxonomy" id="1005944"/>
    <lineage>
        <taxon>Bacteria</taxon>
        <taxon>Bacillati</taxon>
        <taxon>Actinomycetota</taxon>
        <taxon>Actinomycetes</taxon>
        <taxon>Propionibacteriales</taxon>
        <taxon>Nocardioidaceae</taxon>
        <taxon>Nocardioides</taxon>
    </lineage>
</organism>
<evidence type="ECO:0000259" key="8">
    <source>
        <dbReference type="PROSITE" id="PS50928"/>
    </source>
</evidence>
<dbReference type="GO" id="GO:0043190">
    <property type="term" value="C:ATP-binding cassette (ABC) transporter complex"/>
    <property type="evidence" value="ECO:0007669"/>
    <property type="project" value="TreeGrafter"/>
</dbReference>
<feature type="transmembrane region" description="Helical" evidence="7">
    <location>
        <begin position="123"/>
        <end position="139"/>
    </location>
</feature>
<evidence type="ECO:0000256" key="4">
    <source>
        <dbReference type="ARBA" id="ARBA00022692"/>
    </source>
</evidence>
<feature type="domain" description="ABC transmembrane type-1" evidence="8">
    <location>
        <begin position="142"/>
        <end position="321"/>
    </location>
</feature>
<feature type="transmembrane region" description="Helical" evidence="7">
    <location>
        <begin position="422"/>
        <end position="453"/>
    </location>
</feature>
<evidence type="ECO:0000256" key="2">
    <source>
        <dbReference type="ARBA" id="ARBA00022448"/>
    </source>
</evidence>
<dbReference type="InterPro" id="IPR000515">
    <property type="entry name" value="MetI-like"/>
</dbReference>
<dbReference type="STRING" id="1005944.SAMN05192576_0045"/>
<dbReference type="RefSeq" id="WP_091026789.1">
    <property type="nucleotide sequence ID" value="NZ_BKAE01000015.1"/>
</dbReference>
<evidence type="ECO:0000313" key="10">
    <source>
        <dbReference type="Proteomes" id="UP000199004"/>
    </source>
</evidence>
<dbReference type="GO" id="GO:0005275">
    <property type="term" value="F:amine transmembrane transporter activity"/>
    <property type="evidence" value="ECO:0007669"/>
    <property type="project" value="TreeGrafter"/>
</dbReference>
<keyword evidence="5 7" id="KW-1133">Transmembrane helix</keyword>
<dbReference type="PANTHER" id="PTHR47737">
    <property type="entry name" value="GLYCINE BETAINE/PROLINE BETAINE TRANSPORT SYSTEM PERMEASE PROTEIN PROW"/>
    <property type="match status" value="1"/>
</dbReference>
<dbReference type="AlphaFoldDB" id="A0A1H0KJ36"/>
<comment type="subcellular location">
    <subcellularLocation>
        <location evidence="7">Cell membrane</location>
        <topology evidence="7">Multi-pass membrane protein</topology>
    </subcellularLocation>
    <subcellularLocation>
        <location evidence="1">Membrane</location>
        <topology evidence="1">Multi-pass membrane protein</topology>
    </subcellularLocation>
</comment>
<feature type="transmembrane region" description="Helical" evidence="7">
    <location>
        <begin position="12"/>
        <end position="30"/>
    </location>
</feature>
<keyword evidence="10" id="KW-1185">Reference proteome</keyword>
<feature type="transmembrane region" description="Helical" evidence="7">
    <location>
        <begin position="300"/>
        <end position="317"/>
    </location>
</feature>
<evidence type="ECO:0000256" key="1">
    <source>
        <dbReference type="ARBA" id="ARBA00004141"/>
    </source>
</evidence>
<feature type="transmembrane region" description="Helical" evidence="7">
    <location>
        <begin position="189"/>
        <end position="216"/>
    </location>
</feature>
<protein>
    <submittedName>
        <fullName evidence="9">Glycine betaine/proline transport system permease protein</fullName>
    </submittedName>
</protein>
<dbReference type="Gene3D" id="1.10.3720.10">
    <property type="entry name" value="MetI-like"/>
    <property type="match status" value="2"/>
</dbReference>
<reference evidence="9 10" key="1">
    <citation type="submission" date="2016-10" db="EMBL/GenBank/DDBJ databases">
        <authorList>
            <person name="de Groot N.N."/>
        </authorList>
    </citation>
    <scope>NUCLEOTIDE SEQUENCE [LARGE SCALE GENOMIC DNA]</scope>
    <source>
        <strain evidence="9 10">CGMCC 1.11147</strain>
    </source>
</reference>
<dbReference type="SUPFAM" id="SSF161098">
    <property type="entry name" value="MetI-like"/>
    <property type="match status" value="2"/>
</dbReference>
<sequence>MGTATAPPRRRTALGLLAVLVAWVVGWRLLEDRDTLVIGGAEQTGLSRWLTGLRDDIEAARDGSFVLDTLVGGARDVLDAVFTFLAELVSSPAGSRPVPEVGWLGVLVLFTWVAYAVAGWRPALLVAVCTSSFGVLGLWQDSMDLLVVTAMAVGICLLVGIPLGIAMARRRAVSVAVTPVLDAMQTMPAFAYLTPLALFWGIGPAAAVVTTLVYALPPLVRITELALRTVPAPAVEAAHSLGVSRRQLLRQVQLPLARSTIVVGINQCTMAALSMATIATLINGPGLGGPVEKALESLDVGAAFVAGLAIVLMAIVLDRTTTAAGDRTVVRARETPAAVRRRRVVLAAGLVGVVVAVQVSRTYLWAAEFPERLDAGRWLADHVSRATASTVGRIDVATGAVKDAVTYGLLNPLQSLLADSPWWLMAAVLLAVGFLLGGLRAALPTAFCLLVILGTGLWHEAMVTLNLTLVAAVLVMAAAVVLGVAMGRGRKTDLVLRPLLDAFQTIPPFVYLVPAVALFGATRLTAILAAVLYAVPVATKLVADGVRRVSPTTVEAATSVGSSRWQVITQVQLPMAREGLVLAANQGLLYVLSMVVIGGLVGGGGLGFLVVAGFSQPELFGKGLAAAIAIVALGIMLDRVTRRAAARYGRQ</sequence>
<keyword evidence="4 7" id="KW-0812">Transmembrane</keyword>